<comment type="caution">
    <text evidence="2">The sequence shown here is derived from an EMBL/GenBank/DDBJ whole genome shotgun (WGS) entry which is preliminary data.</text>
</comment>
<reference evidence="2 3" key="1">
    <citation type="journal article" date="2014" name="Genome Announc.">
        <title>Trypanosoma cruzi Clone Dm28c Draft Genome Sequence.</title>
        <authorList>
            <person name="Grisard E.C."/>
            <person name="Teixeira S.M."/>
            <person name="de Almeida L.G."/>
            <person name="Stoco P.H."/>
            <person name="Gerber A.L."/>
            <person name="Talavera-Lopez C."/>
            <person name="Lima O.C."/>
            <person name="Andersson B."/>
            <person name="de Vasconcelos A.T."/>
        </authorList>
    </citation>
    <scope>NUCLEOTIDE SEQUENCE [LARGE SCALE GENOMIC DNA]</scope>
    <source>
        <strain evidence="2 3">Dm28c</strain>
    </source>
</reference>
<proteinExistence type="predicted"/>
<evidence type="ECO:0000256" key="1">
    <source>
        <dbReference type="SAM" id="Phobius"/>
    </source>
</evidence>
<sequence>MFGYGNQPKPLRRTGLKMPQWEHVMAGLYAVDIGAASSSACGNFASVEMNLSEKLISWAQSLGKPLRCTSCLLKIQITEKTVMYRLRTKYHVGDVSERRFALIFPVSGCSGAVTSIMTRINGRLVVGQLVSAEDSASGNLRRFKMATDMPDENFADIRQRQHPVSIYSITPNASDVLGGKAAEVGAEVIVEIRWISKELMWCEPHALQVLYPFVCAPRLPDEIACRAVFSSPVKMVSSPNCRNGGGTLDWKLNRRCCKVWLTPRNAEKVLRREDDVFILTFYFQGTLDAKYQPGTLAPVLLVIFLGIIVWMMLTKDLSV</sequence>
<dbReference type="EMBL" id="AYLP01000020">
    <property type="protein sequence ID" value="ESS68417.1"/>
    <property type="molecule type" value="Genomic_DNA"/>
</dbReference>
<dbReference type="VEuPathDB" id="TriTrypDB:TCDM_02807"/>
<protein>
    <submittedName>
        <fullName evidence="2">Uncharacterized protein</fullName>
    </submittedName>
</protein>
<dbReference type="Proteomes" id="UP000017861">
    <property type="component" value="Unassembled WGS sequence"/>
</dbReference>
<keyword evidence="1" id="KW-1133">Transmembrane helix</keyword>
<evidence type="ECO:0000313" key="2">
    <source>
        <dbReference type="EMBL" id="ESS68417.1"/>
    </source>
</evidence>
<dbReference type="OrthoDB" id="249507at2759"/>
<accession>V5BQG2</accession>
<name>V5BQG2_TRYCR</name>
<keyword evidence="1" id="KW-0472">Membrane</keyword>
<organism evidence="2 3">
    <name type="scientific">Trypanosoma cruzi Dm28c</name>
    <dbReference type="NCBI Taxonomy" id="1416333"/>
    <lineage>
        <taxon>Eukaryota</taxon>
        <taxon>Discoba</taxon>
        <taxon>Euglenozoa</taxon>
        <taxon>Kinetoplastea</taxon>
        <taxon>Metakinetoplastina</taxon>
        <taxon>Trypanosomatida</taxon>
        <taxon>Trypanosomatidae</taxon>
        <taxon>Trypanosoma</taxon>
        <taxon>Schizotrypanum</taxon>
    </lineage>
</organism>
<feature type="transmembrane region" description="Helical" evidence="1">
    <location>
        <begin position="296"/>
        <end position="313"/>
    </location>
</feature>
<gene>
    <name evidence="2" type="ORF">TCDM_02807</name>
</gene>
<dbReference type="AlphaFoldDB" id="V5BQG2"/>
<evidence type="ECO:0000313" key="3">
    <source>
        <dbReference type="Proteomes" id="UP000017861"/>
    </source>
</evidence>
<keyword evidence="1" id="KW-0812">Transmembrane</keyword>